<keyword evidence="6 13" id="KW-1133">Transmembrane helix</keyword>
<keyword evidence="7" id="KW-0297">G-protein coupled receptor</keyword>
<dbReference type="InterPro" id="IPR017978">
    <property type="entry name" value="GPCR_3_C"/>
</dbReference>
<keyword evidence="9" id="KW-0675">Receptor</keyword>
<evidence type="ECO:0000256" key="5">
    <source>
        <dbReference type="ARBA" id="ARBA00022729"/>
    </source>
</evidence>
<evidence type="ECO:0000256" key="11">
    <source>
        <dbReference type="ARBA" id="ARBA00023224"/>
    </source>
</evidence>
<dbReference type="InterPro" id="IPR051530">
    <property type="entry name" value="mGluR/GABA-B-like"/>
</dbReference>
<organism evidence="16 17">
    <name type="scientific">Dictyostelium firmibasis</name>
    <dbReference type="NCBI Taxonomy" id="79012"/>
    <lineage>
        <taxon>Eukaryota</taxon>
        <taxon>Amoebozoa</taxon>
        <taxon>Evosea</taxon>
        <taxon>Eumycetozoa</taxon>
        <taxon>Dictyostelia</taxon>
        <taxon>Dictyosteliales</taxon>
        <taxon>Dictyosteliaceae</taxon>
        <taxon>Dictyostelium</taxon>
    </lineage>
</organism>
<dbReference type="Pfam" id="PF00003">
    <property type="entry name" value="7tm_3"/>
    <property type="match status" value="1"/>
</dbReference>
<dbReference type="Pfam" id="PF02608">
    <property type="entry name" value="Bmp"/>
    <property type="match status" value="1"/>
</dbReference>
<evidence type="ECO:0000313" key="17">
    <source>
        <dbReference type="Proteomes" id="UP001344447"/>
    </source>
</evidence>
<keyword evidence="17" id="KW-1185">Reference proteome</keyword>
<gene>
    <name evidence="16" type="ORF">RB653_005852</name>
</gene>
<evidence type="ECO:0000256" key="2">
    <source>
        <dbReference type="ARBA" id="ARBA00005414"/>
    </source>
</evidence>
<comment type="caution">
    <text evidence="16">The sequence shown here is derived from an EMBL/GenBank/DDBJ whole genome shotgun (WGS) entry which is preliminary data.</text>
</comment>
<keyword evidence="5 14" id="KW-0732">Signal</keyword>
<evidence type="ECO:0000256" key="10">
    <source>
        <dbReference type="ARBA" id="ARBA00023180"/>
    </source>
</evidence>
<sequence length="704" mass="77794">MKVIIKNLILLLVSCLYIFSNNVVNCQQEVRMALLLEGQVDDLGINYEVNQGLAETEALIQRAAKVLNDVNGYDSTYDSIKSLLKQNPPYNLIITSSESQMSAALDIASDYEDTYFLIFGDIGDQELPHSKVGTYYFNLVSPHFVLGFIAGGMGKSVGMVVPGPPTENYFTANAFYAGMKYYGVSNPSLSVVATSSYNDYDTATGAGRILLTKEIDIVTQSQTDMTVANMFLNASKWAFGTNGFPQSNIYGNRIIQSVVHNFQVPFYEAANMVINNNWKSNYQFIGDFDNSFFYLDYYSFLVDPLLKNKTDDLISNIKGGLKPYLGNSDYSQLLQQTTLSNGITDFGYYAVPTTEVYTTGSINKTFMAVSILEMAICVVIGVVVVFFFNRNIMIIYSTIPYCVTILLGACLIAVAIFLWNLRDLNTQICTSKIWMASLGYNVLIGFIIIKSSLIYFKFKEMVKSKNEKISPIPFGRIVLWFVPLLIVDCVLLIIYSTSGNPGKIDSLGLDGIGRYEYTQNCVNNLTGDIILYIILVFHGLQLLYGCVIAWKTRVIDLEEFIEAHDFATAIYLITFCSFIIVILMVGVTSTSNRNTIISACAIFSSFSCILIIFGAKFWKIYKPVEDDGLPQIKLKPQKSYSGTSGNSSGGSKSKKTSAHSSASGVKSGTSAPTQTNQSAMASINIQNFVNPIEASSRTTPQNDN</sequence>
<accession>A0AAN7U222</accession>
<comment type="subcellular location">
    <subcellularLocation>
        <location evidence="1">Membrane</location>
        <topology evidence="1">Multi-pass membrane protein</topology>
    </subcellularLocation>
</comment>
<evidence type="ECO:0000256" key="1">
    <source>
        <dbReference type="ARBA" id="ARBA00004141"/>
    </source>
</evidence>
<keyword evidence="10" id="KW-0325">Glycoprotein</keyword>
<evidence type="ECO:0000256" key="6">
    <source>
        <dbReference type="ARBA" id="ARBA00022989"/>
    </source>
</evidence>
<feature type="compositionally biased region" description="Polar residues" evidence="12">
    <location>
        <begin position="666"/>
        <end position="677"/>
    </location>
</feature>
<feature type="transmembrane region" description="Helical" evidence="13">
    <location>
        <begin position="477"/>
        <end position="497"/>
    </location>
</feature>
<dbReference type="GO" id="GO:0004930">
    <property type="term" value="F:G protein-coupled receptor activity"/>
    <property type="evidence" value="ECO:0007669"/>
    <property type="project" value="UniProtKB-KW"/>
</dbReference>
<keyword evidence="11" id="KW-0807">Transducer</keyword>
<evidence type="ECO:0000256" key="3">
    <source>
        <dbReference type="ARBA" id="ARBA00010620"/>
    </source>
</evidence>
<name>A0AAN7U222_9MYCE</name>
<comment type="similarity">
    <text evidence="3">In the N-terminal section; belongs to the BMP lipoprotein family.</text>
</comment>
<evidence type="ECO:0000256" key="12">
    <source>
        <dbReference type="SAM" id="MobiDB-lite"/>
    </source>
</evidence>
<evidence type="ECO:0000256" key="8">
    <source>
        <dbReference type="ARBA" id="ARBA00023136"/>
    </source>
</evidence>
<feature type="region of interest" description="Disordered" evidence="12">
    <location>
        <begin position="635"/>
        <end position="677"/>
    </location>
</feature>
<feature type="transmembrane region" description="Helical" evidence="13">
    <location>
        <begin position="595"/>
        <end position="615"/>
    </location>
</feature>
<dbReference type="EMBL" id="JAVFKY010000001">
    <property type="protein sequence ID" value="KAK5584244.1"/>
    <property type="molecule type" value="Genomic_DNA"/>
</dbReference>
<dbReference type="InterPro" id="IPR003760">
    <property type="entry name" value="PnrA-like"/>
</dbReference>
<evidence type="ECO:0000256" key="13">
    <source>
        <dbReference type="SAM" id="Phobius"/>
    </source>
</evidence>
<dbReference type="AlphaFoldDB" id="A0AAN7U222"/>
<feature type="transmembrane region" description="Helical" evidence="13">
    <location>
        <begin position="433"/>
        <end position="456"/>
    </location>
</feature>
<reference evidence="16 17" key="1">
    <citation type="submission" date="2023-11" db="EMBL/GenBank/DDBJ databases">
        <title>Dfirmibasis_genome.</title>
        <authorList>
            <person name="Edelbroek B."/>
            <person name="Kjellin J."/>
            <person name="Jerlstrom-Hultqvist J."/>
            <person name="Soderbom F."/>
        </authorList>
    </citation>
    <scope>NUCLEOTIDE SEQUENCE [LARGE SCALE GENOMIC DNA]</scope>
    <source>
        <strain evidence="16 17">TNS-C-14</strain>
    </source>
</reference>
<feature type="transmembrane region" description="Helical" evidence="13">
    <location>
        <begin position="570"/>
        <end position="589"/>
    </location>
</feature>
<dbReference type="Gene3D" id="3.40.50.2300">
    <property type="match status" value="2"/>
</dbReference>
<feature type="transmembrane region" description="Helical" evidence="13">
    <location>
        <begin position="366"/>
        <end position="388"/>
    </location>
</feature>
<evidence type="ECO:0000256" key="4">
    <source>
        <dbReference type="ARBA" id="ARBA00022692"/>
    </source>
</evidence>
<dbReference type="PROSITE" id="PS50259">
    <property type="entry name" value="G_PROTEIN_RECEP_F3_4"/>
    <property type="match status" value="1"/>
</dbReference>
<proteinExistence type="inferred from homology"/>
<dbReference type="PANTHER" id="PTHR46924:SF1">
    <property type="entry name" value="METABOTROPIC GLUTAMATE RECEPTOR-LIKE PROTEIN L"/>
    <property type="match status" value="1"/>
</dbReference>
<feature type="domain" description="G-protein coupled receptors family 3 profile" evidence="15">
    <location>
        <begin position="382"/>
        <end position="620"/>
    </location>
</feature>
<feature type="transmembrane region" description="Helical" evidence="13">
    <location>
        <begin position="400"/>
        <end position="421"/>
    </location>
</feature>
<keyword evidence="8 13" id="KW-0472">Membrane</keyword>
<dbReference type="Proteomes" id="UP001344447">
    <property type="component" value="Unassembled WGS sequence"/>
</dbReference>
<dbReference type="PANTHER" id="PTHR46924">
    <property type="entry name" value="METABOTROPIC GLUTAMATE RECEPTOR-LIKE PROTEIN C-RELATED-RELATED"/>
    <property type="match status" value="1"/>
</dbReference>
<evidence type="ECO:0000256" key="7">
    <source>
        <dbReference type="ARBA" id="ARBA00023040"/>
    </source>
</evidence>
<feature type="chain" id="PRO_5042935311" description="G-protein coupled receptors family 3 profile domain-containing protein" evidence="14">
    <location>
        <begin position="27"/>
        <end position="704"/>
    </location>
</feature>
<dbReference type="CDD" id="cd15047">
    <property type="entry name" value="7tmC_GABA-B-like"/>
    <property type="match status" value="1"/>
</dbReference>
<comment type="similarity">
    <text evidence="2">In the C-terminal section; belongs to the G-protein coupled receptor 3 family. GABA-B receptor subfamily.</text>
</comment>
<evidence type="ECO:0000256" key="14">
    <source>
        <dbReference type="SAM" id="SignalP"/>
    </source>
</evidence>
<feature type="transmembrane region" description="Helical" evidence="13">
    <location>
        <begin position="529"/>
        <end position="550"/>
    </location>
</feature>
<keyword evidence="4 13" id="KW-0812">Transmembrane</keyword>
<evidence type="ECO:0000259" key="15">
    <source>
        <dbReference type="PROSITE" id="PS50259"/>
    </source>
</evidence>
<dbReference type="GO" id="GO:0005886">
    <property type="term" value="C:plasma membrane"/>
    <property type="evidence" value="ECO:0007669"/>
    <property type="project" value="InterPro"/>
</dbReference>
<evidence type="ECO:0000256" key="9">
    <source>
        <dbReference type="ARBA" id="ARBA00023170"/>
    </source>
</evidence>
<feature type="compositionally biased region" description="Low complexity" evidence="12">
    <location>
        <begin position="638"/>
        <end position="651"/>
    </location>
</feature>
<feature type="signal peptide" evidence="14">
    <location>
        <begin position="1"/>
        <end position="26"/>
    </location>
</feature>
<evidence type="ECO:0000313" key="16">
    <source>
        <dbReference type="EMBL" id="KAK5584244.1"/>
    </source>
</evidence>
<protein>
    <recommendedName>
        <fullName evidence="15">G-protein coupled receptors family 3 profile domain-containing protein</fullName>
    </recommendedName>
</protein>